<dbReference type="Gene3D" id="1.20.5.500">
    <property type="entry name" value="Single helix bin"/>
    <property type="match status" value="1"/>
</dbReference>
<protein>
    <submittedName>
        <fullName evidence="6">Keratin</fullName>
    </submittedName>
</protein>
<feature type="region of interest" description="Disordered" evidence="4">
    <location>
        <begin position="1"/>
        <end position="23"/>
    </location>
</feature>
<keyword evidence="7" id="KW-1185">Reference proteome</keyword>
<evidence type="ECO:0000256" key="1">
    <source>
        <dbReference type="ARBA" id="ARBA00022754"/>
    </source>
</evidence>
<name>A0ABR0YCJ3_HUSHU</name>
<reference evidence="6 7" key="1">
    <citation type="submission" date="2021-05" db="EMBL/GenBank/DDBJ databases">
        <authorList>
            <person name="Zahm M."/>
            <person name="Klopp C."/>
            <person name="Cabau C."/>
            <person name="Kuhl H."/>
            <person name="Suciu R."/>
            <person name="Ciorpac M."/>
            <person name="Holostenco D."/>
            <person name="Gessner J."/>
            <person name="Wuertz S."/>
            <person name="Hohne C."/>
            <person name="Stock M."/>
            <person name="Gislard M."/>
            <person name="Lluch J."/>
            <person name="Milhes M."/>
            <person name="Lampietro C."/>
            <person name="Lopez Roques C."/>
            <person name="Donnadieu C."/>
            <person name="Du K."/>
            <person name="Schartl M."/>
            <person name="Guiguen Y."/>
        </authorList>
    </citation>
    <scope>NUCLEOTIDE SEQUENCE [LARGE SCALE GENOMIC DNA]</scope>
    <source>
        <strain evidence="6">Hh-F2</strain>
        <tissue evidence="6">Blood</tissue>
    </source>
</reference>
<comment type="caution">
    <text evidence="6">The sequence shown here is derived from an EMBL/GenBank/DDBJ whole genome shotgun (WGS) entry which is preliminary data.</text>
</comment>
<dbReference type="InterPro" id="IPR039008">
    <property type="entry name" value="IF_rod_dom"/>
</dbReference>
<gene>
    <name evidence="6" type="ORF">HHUSO_G31140</name>
</gene>
<feature type="coiled-coil region" evidence="3">
    <location>
        <begin position="291"/>
        <end position="364"/>
    </location>
</feature>
<dbReference type="EMBL" id="JAHFZB010000036">
    <property type="protein sequence ID" value="KAK6470195.1"/>
    <property type="molecule type" value="Genomic_DNA"/>
</dbReference>
<sequence length="440" mass="49547">MSYSSSSSVSSRGHFKVPQAGSVHTVIKRRAPSVYGGAGGHGTRISSHSMSGGFGGYGGVFAMGGGGGCFSAGGEHGLTINEKTTMQNLNDRLAAYLEKVRSLEAANSKLEFQIREFLNNKTPQHHDYSAYEKIIHDLQQQINAARLANSGILLRIDNAKLAAEDLRVKYENEVAMRLSIEADIARLRRALDELTLVRSNLESDLERLKEELIYLKKNHQEDLAALRAQMHCASVNVEVDAAPQQDLARVLEETRAQYEGIAEKNRRDIEAWYKNKFDTLNQQVTMSTAELEANKNKIIDLRRVLQGLEIELQSQFGMKGALECSLEETKANYSNQLHRLQGMVSNLEAELMQLRLDTEHQSQEYRILLDIKTRLEMEIAEYRRLLDGEGGRKYHEVITTHPPIEPKQEPVKTRKVKTIVEERVNGKLVSTQVQEAEEKM</sequence>
<evidence type="ECO:0000313" key="7">
    <source>
        <dbReference type="Proteomes" id="UP001369086"/>
    </source>
</evidence>
<feature type="coiled-coil region" evidence="3">
    <location>
        <begin position="86"/>
        <end position="148"/>
    </location>
</feature>
<evidence type="ECO:0000256" key="2">
    <source>
        <dbReference type="ARBA" id="ARBA00023054"/>
    </source>
</evidence>
<dbReference type="InterPro" id="IPR002957">
    <property type="entry name" value="Keratin_I"/>
</dbReference>
<dbReference type="SUPFAM" id="SSF64593">
    <property type="entry name" value="Intermediate filament protein, coiled coil region"/>
    <property type="match status" value="2"/>
</dbReference>
<dbReference type="PANTHER" id="PTHR23239:SF180">
    <property type="entry name" value="KERATIN, TYPE I CYTOSKELETAL 17"/>
    <property type="match status" value="1"/>
</dbReference>
<dbReference type="Gene3D" id="1.20.5.1160">
    <property type="entry name" value="Vasodilator-stimulated phosphoprotein"/>
    <property type="match status" value="1"/>
</dbReference>
<accession>A0ABR0YCJ3</accession>
<dbReference type="PROSITE" id="PS51842">
    <property type="entry name" value="IF_ROD_2"/>
    <property type="match status" value="1"/>
</dbReference>
<dbReference type="Proteomes" id="UP001369086">
    <property type="component" value="Unassembled WGS sequence"/>
</dbReference>
<feature type="domain" description="IF rod" evidence="5">
    <location>
        <begin position="82"/>
        <end position="393"/>
    </location>
</feature>
<organism evidence="6 7">
    <name type="scientific">Huso huso</name>
    <name type="common">Beluga</name>
    <name type="synonym">Acipenser huso</name>
    <dbReference type="NCBI Taxonomy" id="61971"/>
    <lineage>
        <taxon>Eukaryota</taxon>
        <taxon>Metazoa</taxon>
        <taxon>Chordata</taxon>
        <taxon>Craniata</taxon>
        <taxon>Vertebrata</taxon>
        <taxon>Euteleostomi</taxon>
        <taxon>Actinopterygii</taxon>
        <taxon>Chondrostei</taxon>
        <taxon>Acipenseriformes</taxon>
        <taxon>Acipenseridae</taxon>
        <taxon>Huso</taxon>
    </lineage>
</organism>
<dbReference type="PRINTS" id="PR01248">
    <property type="entry name" value="TYPE1KERATIN"/>
</dbReference>
<dbReference type="Pfam" id="PF00038">
    <property type="entry name" value="Filament"/>
    <property type="match status" value="1"/>
</dbReference>
<dbReference type="Gene3D" id="1.20.5.170">
    <property type="match status" value="1"/>
</dbReference>
<dbReference type="PANTHER" id="PTHR23239">
    <property type="entry name" value="INTERMEDIATE FILAMENT"/>
    <property type="match status" value="1"/>
</dbReference>
<evidence type="ECO:0000256" key="3">
    <source>
        <dbReference type="SAM" id="Coils"/>
    </source>
</evidence>
<evidence type="ECO:0000313" key="6">
    <source>
        <dbReference type="EMBL" id="KAK6470195.1"/>
    </source>
</evidence>
<keyword evidence="2 3" id="KW-0175">Coiled coil</keyword>
<dbReference type="SMART" id="SM01391">
    <property type="entry name" value="Filament"/>
    <property type="match status" value="1"/>
</dbReference>
<proteinExistence type="predicted"/>
<feature type="compositionally biased region" description="Low complexity" evidence="4">
    <location>
        <begin position="1"/>
        <end position="11"/>
    </location>
</feature>
<evidence type="ECO:0000259" key="5">
    <source>
        <dbReference type="PROSITE" id="PS51842"/>
    </source>
</evidence>
<evidence type="ECO:0000256" key="4">
    <source>
        <dbReference type="SAM" id="MobiDB-lite"/>
    </source>
</evidence>
<feature type="coiled-coil region" evidence="3">
    <location>
        <begin position="184"/>
        <end position="236"/>
    </location>
</feature>
<keyword evidence="1" id="KW-0403">Intermediate filament</keyword>